<dbReference type="InterPro" id="IPR050546">
    <property type="entry name" value="Glycosyl_Hydrlase_16"/>
</dbReference>
<dbReference type="PANTHER" id="PTHR10963:SF55">
    <property type="entry name" value="GLYCOSIDE HYDROLASE FAMILY 16 PROTEIN"/>
    <property type="match status" value="1"/>
</dbReference>
<accession>A0AAW6LMQ3</accession>
<reference evidence="3" key="1">
    <citation type="submission" date="2023-02" db="EMBL/GenBank/DDBJ databases">
        <title>A novel hydrolase synthesized by Rhodococcus erythropolis HQ is responsible for the detoxification of Zearalenone.</title>
        <authorList>
            <person name="Hu J."/>
            <person name="Xu J."/>
        </authorList>
    </citation>
    <scope>NUCLEOTIDE SEQUENCE</scope>
    <source>
        <strain evidence="3">HQ</strain>
    </source>
</reference>
<evidence type="ECO:0000256" key="1">
    <source>
        <dbReference type="ARBA" id="ARBA00006865"/>
    </source>
</evidence>
<organism evidence="3 4">
    <name type="scientific">Rhodococcus qingshengii</name>
    <dbReference type="NCBI Taxonomy" id="334542"/>
    <lineage>
        <taxon>Bacteria</taxon>
        <taxon>Bacillati</taxon>
        <taxon>Actinomycetota</taxon>
        <taxon>Actinomycetes</taxon>
        <taxon>Mycobacteriales</taxon>
        <taxon>Nocardiaceae</taxon>
        <taxon>Rhodococcus</taxon>
        <taxon>Rhodococcus erythropolis group</taxon>
    </lineage>
</organism>
<proteinExistence type="inferred from homology"/>
<dbReference type="AlphaFoldDB" id="A0AAW6LMQ3"/>
<dbReference type="GO" id="GO:0004553">
    <property type="term" value="F:hydrolase activity, hydrolyzing O-glycosyl compounds"/>
    <property type="evidence" value="ECO:0007669"/>
    <property type="project" value="InterPro"/>
</dbReference>
<sequence length="283" mass="31039">MMVNPRQRVSKRFFGWLNLLLLSVLVGIVPQATVSAAPLCSSVASSGTKPAPVGNISTWPKWRQIFIDNFDRCSLGGDWGPYYGAPGGNSASWWDPSMVRLDGGKLQLRAQQVDGRWLTGGVSNFTRAQQYGKWEMRFRADKSDEISFHLLLWPKNEIWPPEIDIAETVDGNRKSMSAFVHWNTPTDGFGQGQADITGDFSNWNTVGVEWGPGIVRGTLNGRVWTTFESATKVPATPMWLGLQTESGACARKVAWGVGSCPSAGTPAVSNVEIDWVSVYAPGW</sequence>
<dbReference type="Proteomes" id="UP001217325">
    <property type="component" value="Unassembled WGS sequence"/>
</dbReference>
<dbReference type="EMBL" id="JARDXE010000007">
    <property type="protein sequence ID" value="MDE8645818.1"/>
    <property type="molecule type" value="Genomic_DNA"/>
</dbReference>
<dbReference type="PROSITE" id="PS51762">
    <property type="entry name" value="GH16_2"/>
    <property type="match status" value="1"/>
</dbReference>
<evidence type="ECO:0000313" key="3">
    <source>
        <dbReference type="EMBL" id="MDE8645818.1"/>
    </source>
</evidence>
<comment type="caution">
    <text evidence="3">The sequence shown here is derived from an EMBL/GenBank/DDBJ whole genome shotgun (WGS) entry which is preliminary data.</text>
</comment>
<dbReference type="Pfam" id="PF00722">
    <property type="entry name" value="Glyco_hydro_16"/>
    <property type="match status" value="1"/>
</dbReference>
<dbReference type="InterPro" id="IPR013320">
    <property type="entry name" value="ConA-like_dom_sf"/>
</dbReference>
<evidence type="ECO:0000313" key="4">
    <source>
        <dbReference type="Proteomes" id="UP001217325"/>
    </source>
</evidence>
<dbReference type="PANTHER" id="PTHR10963">
    <property type="entry name" value="GLYCOSYL HYDROLASE-RELATED"/>
    <property type="match status" value="1"/>
</dbReference>
<comment type="similarity">
    <text evidence="1">Belongs to the glycosyl hydrolase 16 family.</text>
</comment>
<dbReference type="RefSeq" id="WP_007726660.1">
    <property type="nucleotide sequence ID" value="NZ_CP147921.1"/>
</dbReference>
<dbReference type="GO" id="GO:0005975">
    <property type="term" value="P:carbohydrate metabolic process"/>
    <property type="evidence" value="ECO:0007669"/>
    <property type="project" value="InterPro"/>
</dbReference>
<feature type="domain" description="GH16" evidence="2">
    <location>
        <begin position="44"/>
        <end position="283"/>
    </location>
</feature>
<name>A0AAW6LMQ3_RHOSG</name>
<dbReference type="CDD" id="cd00413">
    <property type="entry name" value="Glyco_hydrolase_16"/>
    <property type="match status" value="1"/>
</dbReference>
<dbReference type="SUPFAM" id="SSF49899">
    <property type="entry name" value="Concanavalin A-like lectins/glucanases"/>
    <property type="match status" value="1"/>
</dbReference>
<protein>
    <submittedName>
        <fullName evidence="3">Glycoside hydrolase family 16 protein</fullName>
    </submittedName>
</protein>
<evidence type="ECO:0000259" key="2">
    <source>
        <dbReference type="PROSITE" id="PS51762"/>
    </source>
</evidence>
<gene>
    <name evidence="3" type="ORF">PXH69_12730</name>
</gene>
<dbReference type="InterPro" id="IPR000757">
    <property type="entry name" value="Beta-glucanase-like"/>
</dbReference>
<dbReference type="Gene3D" id="2.60.120.200">
    <property type="match status" value="1"/>
</dbReference>
<keyword evidence="3" id="KW-0378">Hydrolase</keyword>